<sequence length="123" mass="14255">MKSQKGTPLLSLSGYKFCVHYCKNFKVRWQCSTHTSRGCKAAVFTVDGTVVSYEPTFIKSRMGTNILLYCGYTYYRHRTCALKTRWSCSTHYTRKCKACIFTVNNEIVHYKLEHNHPPVKNAL</sequence>
<dbReference type="OrthoDB" id="7761241at2759"/>
<evidence type="ECO:0000256" key="2">
    <source>
        <dbReference type="ARBA" id="ARBA00022771"/>
    </source>
</evidence>
<evidence type="ECO:0000259" key="4">
    <source>
        <dbReference type="Pfam" id="PF04500"/>
    </source>
</evidence>
<gene>
    <name evidence="5" type="ORF">EVAR_17883_1</name>
</gene>
<comment type="caution">
    <text evidence="5">The sequence shown here is derived from an EMBL/GenBank/DDBJ whole genome shotgun (WGS) entry which is preliminary data.</text>
</comment>
<feature type="domain" description="FLYWCH-type" evidence="4">
    <location>
        <begin position="2"/>
        <end position="51"/>
    </location>
</feature>
<evidence type="ECO:0000256" key="3">
    <source>
        <dbReference type="ARBA" id="ARBA00022833"/>
    </source>
</evidence>
<reference evidence="5 6" key="1">
    <citation type="journal article" date="2019" name="Commun. Biol.">
        <title>The bagworm genome reveals a unique fibroin gene that provides high tensile strength.</title>
        <authorList>
            <person name="Kono N."/>
            <person name="Nakamura H."/>
            <person name="Ohtoshi R."/>
            <person name="Tomita M."/>
            <person name="Numata K."/>
            <person name="Arakawa K."/>
        </authorList>
    </citation>
    <scope>NUCLEOTIDE SEQUENCE [LARGE SCALE GENOMIC DNA]</scope>
</reference>
<evidence type="ECO:0000256" key="1">
    <source>
        <dbReference type="ARBA" id="ARBA00022723"/>
    </source>
</evidence>
<accession>A0A4C1UY49</accession>
<keyword evidence="2" id="KW-0863">Zinc-finger</keyword>
<keyword evidence="1" id="KW-0479">Metal-binding</keyword>
<organism evidence="5 6">
    <name type="scientific">Eumeta variegata</name>
    <name type="common">Bagworm moth</name>
    <name type="synonym">Eumeta japonica</name>
    <dbReference type="NCBI Taxonomy" id="151549"/>
    <lineage>
        <taxon>Eukaryota</taxon>
        <taxon>Metazoa</taxon>
        <taxon>Ecdysozoa</taxon>
        <taxon>Arthropoda</taxon>
        <taxon>Hexapoda</taxon>
        <taxon>Insecta</taxon>
        <taxon>Pterygota</taxon>
        <taxon>Neoptera</taxon>
        <taxon>Endopterygota</taxon>
        <taxon>Lepidoptera</taxon>
        <taxon>Glossata</taxon>
        <taxon>Ditrysia</taxon>
        <taxon>Tineoidea</taxon>
        <taxon>Psychidae</taxon>
        <taxon>Oiketicinae</taxon>
        <taxon>Eumeta</taxon>
    </lineage>
</organism>
<keyword evidence="3" id="KW-0862">Zinc</keyword>
<evidence type="ECO:0000313" key="6">
    <source>
        <dbReference type="Proteomes" id="UP000299102"/>
    </source>
</evidence>
<dbReference type="Pfam" id="PF04500">
    <property type="entry name" value="FLYWCH"/>
    <property type="match status" value="2"/>
</dbReference>
<name>A0A4C1UY49_EUMVA</name>
<dbReference type="AlphaFoldDB" id="A0A4C1UY49"/>
<dbReference type="GO" id="GO:0008270">
    <property type="term" value="F:zinc ion binding"/>
    <property type="evidence" value="ECO:0007669"/>
    <property type="project" value="UniProtKB-KW"/>
</dbReference>
<dbReference type="Proteomes" id="UP000299102">
    <property type="component" value="Unassembled WGS sequence"/>
</dbReference>
<dbReference type="Gene3D" id="2.20.25.240">
    <property type="match status" value="2"/>
</dbReference>
<dbReference type="EMBL" id="BGZK01000246">
    <property type="protein sequence ID" value="GBP31395.1"/>
    <property type="molecule type" value="Genomic_DNA"/>
</dbReference>
<protein>
    <recommendedName>
        <fullName evidence="4">FLYWCH-type domain-containing protein</fullName>
    </recommendedName>
</protein>
<proteinExistence type="predicted"/>
<evidence type="ECO:0000313" key="5">
    <source>
        <dbReference type="EMBL" id="GBP31395.1"/>
    </source>
</evidence>
<feature type="domain" description="FLYWCH-type" evidence="4">
    <location>
        <begin position="57"/>
        <end position="116"/>
    </location>
</feature>
<dbReference type="InterPro" id="IPR007588">
    <property type="entry name" value="Znf_FLYWCH"/>
</dbReference>
<keyword evidence="6" id="KW-1185">Reference proteome</keyword>